<evidence type="ECO:0000256" key="3">
    <source>
        <dbReference type="ARBA" id="ARBA00022448"/>
    </source>
</evidence>
<evidence type="ECO:0000313" key="9">
    <source>
        <dbReference type="EMBL" id="UYV78094.1"/>
    </source>
</evidence>
<accession>A0ABY6LBJ8</accession>
<evidence type="ECO:0000256" key="2">
    <source>
        <dbReference type="ARBA" id="ARBA00010694"/>
    </source>
</evidence>
<dbReference type="InterPro" id="IPR037185">
    <property type="entry name" value="EmrE-like"/>
</dbReference>
<protein>
    <submittedName>
        <fullName evidence="9">SLC35B1</fullName>
    </submittedName>
</protein>
<dbReference type="Proteomes" id="UP001235939">
    <property type="component" value="Chromosome 16"/>
</dbReference>
<organism evidence="9 10">
    <name type="scientific">Cordylochernes scorpioides</name>
    <dbReference type="NCBI Taxonomy" id="51811"/>
    <lineage>
        <taxon>Eukaryota</taxon>
        <taxon>Metazoa</taxon>
        <taxon>Ecdysozoa</taxon>
        <taxon>Arthropoda</taxon>
        <taxon>Chelicerata</taxon>
        <taxon>Arachnida</taxon>
        <taxon>Pseudoscorpiones</taxon>
        <taxon>Cheliferoidea</taxon>
        <taxon>Chernetidae</taxon>
        <taxon>Cordylochernes</taxon>
    </lineage>
</organism>
<keyword evidence="10" id="KW-1185">Reference proteome</keyword>
<dbReference type="EMBL" id="CP092878">
    <property type="protein sequence ID" value="UYV78094.1"/>
    <property type="molecule type" value="Genomic_DNA"/>
</dbReference>
<keyword evidence="6 8" id="KW-1133">Transmembrane helix</keyword>
<gene>
    <name evidence="9" type="ORF">LAZ67_16000097</name>
</gene>
<feature type="transmembrane region" description="Helical" evidence="8">
    <location>
        <begin position="176"/>
        <end position="198"/>
    </location>
</feature>
<comment type="subcellular location">
    <subcellularLocation>
        <location evidence="1">Endoplasmic reticulum membrane</location>
        <topology evidence="1">Multi-pass membrane protein</topology>
    </subcellularLocation>
</comment>
<comment type="similarity">
    <text evidence="2">Belongs to the nucleotide-sugar transporter family. SLC35B subfamily.</text>
</comment>
<feature type="transmembrane region" description="Helical" evidence="8">
    <location>
        <begin position="150"/>
        <end position="170"/>
    </location>
</feature>
<dbReference type="Pfam" id="PF08449">
    <property type="entry name" value="UAA"/>
    <property type="match status" value="1"/>
</dbReference>
<evidence type="ECO:0000313" key="10">
    <source>
        <dbReference type="Proteomes" id="UP001235939"/>
    </source>
</evidence>
<feature type="transmembrane region" description="Helical" evidence="8">
    <location>
        <begin position="79"/>
        <end position="97"/>
    </location>
</feature>
<sequence>MLLILYPWVQVLHTLLKQGVDHTRHMYYASAAFSYLGAMVSSNMALQHVNFPTQVVGKSCKPIPVMLLGVLIGRKRYSLAKYCFVMLIVLGVGLFMYKDKPSTASSDGLGMGELLLLISLALDGFTGAIQERMKSDHKTKSVHMMYNMNLWSSLFLVVCILLKGEMGPFLQFVQTYPFVISNIVLLSGASALGQLFIFLTVTEFGPLPCSLVTTLRKFFTILFSVIFFGNSLVARQWLGATLVFTGTYPIAL</sequence>
<proteinExistence type="inferred from homology"/>
<evidence type="ECO:0000256" key="8">
    <source>
        <dbReference type="SAM" id="Phobius"/>
    </source>
</evidence>
<dbReference type="PANTHER" id="PTHR10778">
    <property type="entry name" value="SOLUTE CARRIER FAMILY 35 MEMBER B"/>
    <property type="match status" value="1"/>
</dbReference>
<keyword evidence="3" id="KW-0813">Transport</keyword>
<dbReference type="SUPFAM" id="SSF103481">
    <property type="entry name" value="Multidrug resistance efflux transporter EmrE"/>
    <property type="match status" value="2"/>
</dbReference>
<keyword evidence="4 8" id="KW-0812">Transmembrane</keyword>
<dbReference type="PANTHER" id="PTHR10778:SF10">
    <property type="entry name" value="SOLUTE CARRIER FAMILY 35 MEMBER B1"/>
    <property type="match status" value="1"/>
</dbReference>
<evidence type="ECO:0000256" key="4">
    <source>
        <dbReference type="ARBA" id="ARBA00022692"/>
    </source>
</evidence>
<evidence type="ECO:0000256" key="1">
    <source>
        <dbReference type="ARBA" id="ARBA00004477"/>
    </source>
</evidence>
<keyword evidence="7 8" id="KW-0472">Membrane</keyword>
<evidence type="ECO:0000256" key="6">
    <source>
        <dbReference type="ARBA" id="ARBA00022989"/>
    </source>
</evidence>
<feature type="transmembrane region" description="Helical" evidence="8">
    <location>
        <begin position="109"/>
        <end position="129"/>
    </location>
</feature>
<evidence type="ECO:0000256" key="5">
    <source>
        <dbReference type="ARBA" id="ARBA00022824"/>
    </source>
</evidence>
<dbReference type="InterPro" id="IPR013657">
    <property type="entry name" value="SCL35B1-4/HUT1"/>
</dbReference>
<feature type="transmembrane region" description="Helical" evidence="8">
    <location>
        <begin position="218"/>
        <end position="238"/>
    </location>
</feature>
<reference evidence="9 10" key="1">
    <citation type="submission" date="2022-01" db="EMBL/GenBank/DDBJ databases">
        <title>A chromosomal length assembly of Cordylochernes scorpioides.</title>
        <authorList>
            <person name="Zeh D."/>
            <person name="Zeh J."/>
        </authorList>
    </citation>
    <scope>NUCLEOTIDE SEQUENCE [LARGE SCALE GENOMIC DNA]</scope>
    <source>
        <strain evidence="9">IN4F17</strain>
        <tissue evidence="9">Whole Body</tissue>
    </source>
</reference>
<dbReference type="Gene3D" id="1.10.3730.20">
    <property type="match status" value="1"/>
</dbReference>
<keyword evidence="5" id="KW-0256">Endoplasmic reticulum</keyword>
<evidence type="ECO:0000256" key="7">
    <source>
        <dbReference type="ARBA" id="ARBA00023136"/>
    </source>
</evidence>
<name>A0ABY6LBJ8_9ARAC</name>